<dbReference type="Pfam" id="PF14484">
    <property type="entry name" value="FISNA"/>
    <property type="match status" value="1"/>
</dbReference>
<dbReference type="EMBL" id="JANIIK010001074">
    <property type="protein sequence ID" value="KAJ3582412.1"/>
    <property type="molecule type" value="Genomic_DNA"/>
</dbReference>
<dbReference type="AlphaFoldDB" id="A0A9Q0D662"/>
<dbReference type="OrthoDB" id="120976at2759"/>
<proteinExistence type="predicted"/>
<evidence type="ECO:0000259" key="3">
    <source>
        <dbReference type="PROSITE" id="PS50837"/>
    </source>
</evidence>
<evidence type="ECO:0000256" key="2">
    <source>
        <dbReference type="ARBA" id="ARBA00022737"/>
    </source>
</evidence>
<keyword evidence="5" id="KW-1185">Reference proteome</keyword>
<dbReference type="InterPro" id="IPR051261">
    <property type="entry name" value="NLR"/>
</dbReference>
<keyword evidence="1" id="KW-0433">Leucine-rich repeat</keyword>
<dbReference type="PROSITE" id="PS50837">
    <property type="entry name" value="NACHT"/>
    <property type="match status" value="1"/>
</dbReference>
<evidence type="ECO:0000313" key="5">
    <source>
        <dbReference type="Proteomes" id="UP001148018"/>
    </source>
</evidence>
<comment type="caution">
    <text evidence="4">The sequence shown here is derived from an EMBL/GenBank/DDBJ whole genome shotgun (WGS) entry which is preliminary data.</text>
</comment>
<organism evidence="4 5">
    <name type="scientific">Muraenolepis orangiensis</name>
    <name type="common">Patagonian moray cod</name>
    <dbReference type="NCBI Taxonomy" id="630683"/>
    <lineage>
        <taxon>Eukaryota</taxon>
        <taxon>Metazoa</taxon>
        <taxon>Chordata</taxon>
        <taxon>Craniata</taxon>
        <taxon>Vertebrata</taxon>
        <taxon>Euteleostomi</taxon>
        <taxon>Actinopterygii</taxon>
        <taxon>Neopterygii</taxon>
        <taxon>Teleostei</taxon>
        <taxon>Neoteleostei</taxon>
        <taxon>Acanthomorphata</taxon>
        <taxon>Zeiogadaria</taxon>
        <taxon>Gadariae</taxon>
        <taxon>Gadiformes</taxon>
        <taxon>Muraenolepidoidei</taxon>
        <taxon>Muraenolepididae</taxon>
        <taxon>Muraenolepis</taxon>
    </lineage>
</organism>
<feature type="domain" description="NACHT" evidence="3">
    <location>
        <begin position="266"/>
        <end position="398"/>
    </location>
</feature>
<evidence type="ECO:0000256" key="1">
    <source>
        <dbReference type="ARBA" id="ARBA00022614"/>
    </source>
</evidence>
<dbReference type="InterPro" id="IPR029495">
    <property type="entry name" value="NACHT-assoc"/>
</dbReference>
<protein>
    <recommendedName>
        <fullName evidence="3">NACHT domain-containing protein</fullName>
    </recommendedName>
</protein>
<sequence>MVEALAQNTNEYSFQERGTSVNTTAKEIEKMLGMYLKMGLVQMAGTRMYWETETRYSPVADVMPRNRFQSLLTSLHFVNNMTVSETEKKDKLWKLRLWLDSFREKCLQVVPEEHNSVDEMMIPFKGKFSSIKQYMRGKPNPWGFKVWVRTGISGMMCDFDVYQGSVNGIRAKSELGLSVECQHNIKSHLMQKFRRVFEGIAKAGQSTDLNDFYTELFITEGVSGEVNKEHEVSLIETASRKPAKEETPIKLEDIFKPLPGQDQPSRTIMTTGVAGIGKTILTHKFTLDWAEGKANHDIHFTLPFTFRELNLLKEKEFSLMELLQHFFIQTKGIRRYDPFQVVFILDGLDECRLPLDFQNNPIWTDVTKSTSVDILLTNLIRGDLLPSARIWITTRPAAANQIPAECVDMVTEVRGFTDPQKEEYFRKRFREEPLASRIISHIKTSRSLHIMCHIP</sequence>
<dbReference type="Pfam" id="PF05729">
    <property type="entry name" value="NACHT"/>
    <property type="match status" value="1"/>
</dbReference>
<dbReference type="SMART" id="SM01288">
    <property type="entry name" value="FISNA"/>
    <property type="match status" value="1"/>
</dbReference>
<dbReference type="Gene3D" id="3.40.50.300">
    <property type="entry name" value="P-loop containing nucleotide triphosphate hydrolases"/>
    <property type="match status" value="1"/>
</dbReference>
<dbReference type="InterPro" id="IPR027417">
    <property type="entry name" value="P-loop_NTPase"/>
</dbReference>
<reference evidence="4" key="1">
    <citation type="submission" date="2022-07" db="EMBL/GenBank/DDBJ databases">
        <title>Chromosome-level genome of Muraenolepis orangiensis.</title>
        <authorList>
            <person name="Kim J."/>
        </authorList>
    </citation>
    <scope>NUCLEOTIDE SEQUENCE</scope>
    <source>
        <strain evidence="4">KU_S4_2022</strain>
        <tissue evidence="4">Muscle</tissue>
    </source>
</reference>
<dbReference type="InterPro" id="IPR029526">
    <property type="entry name" value="PGBD"/>
</dbReference>
<gene>
    <name evidence="4" type="ORF">NHX12_000640</name>
</gene>
<dbReference type="FunFam" id="3.40.50.300:FF:001524">
    <property type="entry name" value="Si:dkey-126g1.7"/>
    <property type="match status" value="1"/>
</dbReference>
<name>A0A9Q0D662_9TELE</name>
<dbReference type="InterPro" id="IPR007111">
    <property type="entry name" value="NACHT_NTPase"/>
</dbReference>
<feature type="non-terminal residue" evidence="4">
    <location>
        <position position="1"/>
    </location>
</feature>
<evidence type="ECO:0000313" key="4">
    <source>
        <dbReference type="EMBL" id="KAJ3582412.1"/>
    </source>
</evidence>
<accession>A0A9Q0D662</accession>
<dbReference type="SUPFAM" id="SSF52540">
    <property type="entry name" value="P-loop containing nucleoside triphosphate hydrolases"/>
    <property type="match status" value="1"/>
</dbReference>
<keyword evidence="2" id="KW-0677">Repeat</keyword>
<dbReference type="PANTHER" id="PTHR24106">
    <property type="entry name" value="NACHT, LRR AND CARD DOMAINS-CONTAINING"/>
    <property type="match status" value="1"/>
</dbReference>
<dbReference type="Proteomes" id="UP001148018">
    <property type="component" value="Unassembled WGS sequence"/>
</dbReference>
<dbReference type="Pfam" id="PF13843">
    <property type="entry name" value="DDE_Tnp_1_7"/>
    <property type="match status" value="1"/>
</dbReference>